<keyword evidence="2" id="KW-1133">Transmembrane helix</keyword>
<dbReference type="AlphaFoldDB" id="A0A238K6C1"/>
<name>A0A238K6C1_9RHOB</name>
<evidence type="ECO:0000313" key="3">
    <source>
        <dbReference type="EMBL" id="SMX38448.1"/>
    </source>
</evidence>
<gene>
    <name evidence="3" type="ORF">PEV8663_01310</name>
</gene>
<evidence type="ECO:0008006" key="5">
    <source>
        <dbReference type="Google" id="ProtNLM"/>
    </source>
</evidence>
<evidence type="ECO:0000313" key="4">
    <source>
        <dbReference type="Proteomes" id="UP000220836"/>
    </source>
</evidence>
<proteinExistence type="predicted"/>
<reference evidence="3 4" key="1">
    <citation type="submission" date="2017-05" db="EMBL/GenBank/DDBJ databases">
        <authorList>
            <person name="Song R."/>
            <person name="Chenine A.L."/>
            <person name="Ruprecht R.M."/>
        </authorList>
    </citation>
    <scope>NUCLEOTIDE SEQUENCE [LARGE SCALE GENOMIC DNA]</scope>
    <source>
        <strain evidence="3 4">CECT 8663</strain>
    </source>
</reference>
<feature type="transmembrane region" description="Helical" evidence="2">
    <location>
        <begin position="444"/>
        <end position="466"/>
    </location>
</feature>
<accession>A0A238K6C1</accession>
<evidence type="ECO:0000256" key="1">
    <source>
        <dbReference type="SAM" id="Coils"/>
    </source>
</evidence>
<dbReference type="PANTHER" id="PTHR32309:SF13">
    <property type="entry name" value="FERRIC ENTEROBACTIN TRANSPORT PROTEIN FEPE"/>
    <property type="match status" value="1"/>
</dbReference>
<dbReference type="InterPro" id="IPR050445">
    <property type="entry name" value="Bact_polysacc_biosynth/exp"/>
</dbReference>
<keyword evidence="2" id="KW-0812">Transmembrane</keyword>
<dbReference type="EMBL" id="FXYH01000004">
    <property type="protein sequence ID" value="SMX38448.1"/>
    <property type="molecule type" value="Genomic_DNA"/>
</dbReference>
<sequence>MVMHADLSPPFNPIAGAAKPRRKFVSLGRILRGGGLKDGSRIPRYVWIFALGTAAIWAPITGYLKTAPLSYTSHMSLILPGSGASSSVNLADIGQASSFANSAFSSGSVSPTETYKRLLSADRVLRDAASRAGVTFREFGKPQVQLVDQTAFIHIKMNGPSPAEVQARNAFLLDAFLEEIDRLRNDERDSRHTSSLTAIREYQQTVGATREKIEELQRKTGLHSVEQFQRQIQEADALQLKIEALSAARERGSATVKGLESKLNLDAETAALTLRLNNDETYVALLQVMAQASGDLATAQARYGAKHPDVVKASRAMQAARSKAQTRAIAVTGQPLTLEGAIDGGRGALLTELVRQETARSGLDAELKDLRALLQQHTARLDELAPYAARLEDKQRDFNVAEAVFASAIARSQSSRTDVYASYPLVQTLEDPTLPEDPSSPRRMLAVAAGGAATFLLIFALFLGWVRRGLIDKILVTK</sequence>
<evidence type="ECO:0000256" key="2">
    <source>
        <dbReference type="SAM" id="Phobius"/>
    </source>
</evidence>
<dbReference type="Proteomes" id="UP000220836">
    <property type="component" value="Unassembled WGS sequence"/>
</dbReference>
<dbReference type="GO" id="GO:0005886">
    <property type="term" value="C:plasma membrane"/>
    <property type="evidence" value="ECO:0007669"/>
    <property type="project" value="TreeGrafter"/>
</dbReference>
<dbReference type="PANTHER" id="PTHR32309">
    <property type="entry name" value="TYROSINE-PROTEIN KINASE"/>
    <property type="match status" value="1"/>
</dbReference>
<keyword evidence="1" id="KW-0175">Coiled coil</keyword>
<keyword evidence="2" id="KW-0472">Membrane</keyword>
<organism evidence="3 4">
    <name type="scientific">Pelagimonas varians</name>
    <dbReference type="NCBI Taxonomy" id="696760"/>
    <lineage>
        <taxon>Bacteria</taxon>
        <taxon>Pseudomonadati</taxon>
        <taxon>Pseudomonadota</taxon>
        <taxon>Alphaproteobacteria</taxon>
        <taxon>Rhodobacterales</taxon>
        <taxon>Roseobacteraceae</taxon>
        <taxon>Pelagimonas</taxon>
    </lineage>
</organism>
<feature type="coiled-coil region" evidence="1">
    <location>
        <begin position="199"/>
        <end position="248"/>
    </location>
</feature>
<dbReference type="GO" id="GO:0004713">
    <property type="term" value="F:protein tyrosine kinase activity"/>
    <property type="evidence" value="ECO:0007669"/>
    <property type="project" value="TreeGrafter"/>
</dbReference>
<keyword evidence="4" id="KW-1185">Reference proteome</keyword>
<protein>
    <recommendedName>
        <fullName evidence="5">Chain length determinant protein</fullName>
    </recommendedName>
</protein>
<dbReference type="RefSeq" id="WP_245910757.1">
    <property type="nucleotide sequence ID" value="NZ_FXYH01000004.1"/>
</dbReference>